<keyword evidence="1" id="KW-1133">Transmembrane helix</keyword>
<name>A0A3M8CHN7_9BACL</name>
<dbReference type="SUPFAM" id="SSF51412">
    <property type="entry name" value="Inosine monophosphate dehydrogenase (IMPDH)"/>
    <property type="match status" value="1"/>
</dbReference>
<keyword evidence="3" id="KW-1185">Reference proteome</keyword>
<proteinExistence type="predicted"/>
<dbReference type="AlphaFoldDB" id="A0A3M8CHN7"/>
<keyword evidence="1" id="KW-0812">Transmembrane</keyword>
<dbReference type="Gene3D" id="3.20.20.70">
    <property type="entry name" value="Aldolase class I"/>
    <property type="match status" value="1"/>
</dbReference>
<dbReference type="PANTHER" id="PTHR32332:SF20">
    <property type="entry name" value="2-NITROPROPANE DIOXYGENASE-LIKE PROTEIN"/>
    <property type="match status" value="1"/>
</dbReference>
<dbReference type="Proteomes" id="UP000282028">
    <property type="component" value="Unassembled WGS sequence"/>
</dbReference>
<gene>
    <name evidence="2" type="ORF">EDM52_06155</name>
</gene>
<dbReference type="PANTHER" id="PTHR32332">
    <property type="entry name" value="2-NITROPROPANE DIOXYGENASE"/>
    <property type="match status" value="1"/>
</dbReference>
<feature type="transmembrane region" description="Helical" evidence="1">
    <location>
        <begin position="56"/>
        <end position="73"/>
    </location>
</feature>
<dbReference type="InterPro" id="IPR013785">
    <property type="entry name" value="Aldolase_TIM"/>
</dbReference>
<keyword evidence="1" id="KW-0472">Membrane</keyword>
<comment type="caution">
    <text evidence="2">The sequence shown here is derived from an EMBL/GenBank/DDBJ whole genome shotgun (WGS) entry which is preliminary data.</text>
</comment>
<evidence type="ECO:0000256" key="1">
    <source>
        <dbReference type="SAM" id="Phobius"/>
    </source>
</evidence>
<dbReference type="Pfam" id="PF03060">
    <property type="entry name" value="NMO"/>
    <property type="match status" value="1"/>
</dbReference>
<accession>A0A3M8CHN7</accession>
<evidence type="ECO:0000313" key="3">
    <source>
        <dbReference type="Proteomes" id="UP000282028"/>
    </source>
</evidence>
<sequence>MRTRVTELLGIAYPIICGGMFRVGRAHLAGAVSETGGLGIITSATFDDPEELRLEIRLAFILIFLSLASIFIFESR</sequence>
<reference evidence="2 3" key="1">
    <citation type="submission" date="2018-10" db="EMBL/GenBank/DDBJ databases">
        <title>Phylogenomics of Brevibacillus.</title>
        <authorList>
            <person name="Dunlap C."/>
        </authorList>
    </citation>
    <scope>NUCLEOTIDE SEQUENCE [LARGE SCALE GENOMIC DNA]</scope>
    <source>
        <strain evidence="2 3">JCM 12215</strain>
    </source>
</reference>
<protein>
    <submittedName>
        <fullName evidence="2">Uncharacterized protein</fullName>
    </submittedName>
</protein>
<dbReference type="OrthoDB" id="9778912at2"/>
<evidence type="ECO:0000313" key="2">
    <source>
        <dbReference type="EMBL" id="RNB75178.1"/>
    </source>
</evidence>
<organism evidence="2 3">
    <name type="scientific">Brevibacillus invocatus</name>
    <dbReference type="NCBI Taxonomy" id="173959"/>
    <lineage>
        <taxon>Bacteria</taxon>
        <taxon>Bacillati</taxon>
        <taxon>Bacillota</taxon>
        <taxon>Bacilli</taxon>
        <taxon>Bacillales</taxon>
        <taxon>Paenibacillaceae</taxon>
        <taxon>Brevibacillus</taxon>
    </lineage>
</organism>
<dbReference type="RefSeq" id="WP_122908163.1">
    <property type="nucleotide sequence ID" value="NZ_CBCSBE010000001.1"/>
</dbReference>
<dbReference type="EMBL" id="RHHR01000010">
    <property type="protein sequence ID" value="RNB75178.1"/>
    <property type="molecule type" value="Genomic_DNA"/>
</dbReference>